<gene>
    <name evidence="1" type="ordered locus">ECA2151</name>
</gene>
<reference evidence="1" key="1">
    <citation type="submission" date="2004-02" db="EMBL/GenBank/DDBJ databases">
        <title>The genome sequence of the enterobacterial phytopathogen Erwinia carotovora subsp. atroseptica SCRI1043 and functional genomic identification of novel virulence factors.</title>
        <authorList>
            <person name="Bell K.S."/>
            <person name="Sebaihia M."/>
            <person name="Pritchard L."/>
            <person name="Holden M."/>
            <person name="Hyman L.J."/>
            <person name="Holeva M.C."/>
            <person name="Thomson N.R."/>
            <person name="Bentley S.D."/>
            <person name="Churcher C."/>
            <person name="Mungall K."/>
            <person name="Atkin R."/>
            <person name="Bason N."/>
            <person name="Brooks K."/>
            <person name="Chillingworth T."/>
            <person name="Clark K."/>
            <person name="Doggett J."/>
            <person name="Fraser A."/>
            <person name="Hance Z."/>
            <person name="Hauser H."/>
            <person name="Jagels K."/>
            <person name="Moule S."/>
            <person name="Norbertczak H."/>
            <person name="Ormond D."/>
            <person name="Price C."/>
            <person name="Quail M.A."/>
            <person name="Sanders M."/>
            <person name="Walker D."/>
            <person name="Whitehead S."/>
            <person name="Salmond G.P.C."/>
            <person name="Birch P.R.J."/>
            <person name="Barrell B.G."/>
            <person name="Parkhill J."/>
            <person name="Toth I.K."/>
        </authorList>
    </citation>
    <scope>NUCLEOTIDE SEQUENCE</scope>
    <source>
        <strain evidence="1">SCRI1043</strain>
    </source>
</reference>
<dbReference type="eggNOG" id="COG1126">
    <property type="taxonomic scope" value="Bacteria"/>
</dbReference>
<protein>
    <submittedName>
        <fullName evidence="1">Amino acid ABC transporter ATP-binding protein (Partial)</fullName>
    </submittedName>
</protein>
<dbReference type="Proteomes" id="UP000007966">
    <property type="component" value="Chromosome"/>
</dbReference>
<keyword evidence="1" id="KW-0067">ATP-binding</keyword>
<dbReference type="GO" id="GO:0005524">
    <property type="term" value="F:ATP binding"/>
    <property type="evidence" value="ECO:0007669"/>
    <property type="project" value="UniProtKB-KW"/>
</dbReference>
<dbReference type="HOGENOM" id="CLU_000604_1_21_6"/>
<dbReference type="Gene3D" id="3.40.50.300">
    <property type="entry name" value="P-loop containing nucleotide triphosphate hydrolases"/>
    <property type="match status" value="1"/>
</dbReference>
<organism evidence="1 2">
    <name type="scientific">Pectobacterium atrosepticum (strain SCRI 1043 / ATCC BAA-672)</name>
    <name type="common">Erwinia carotovora subsp. atroseptica</name>
    <dbReference type="NCBI Taxonomy" id="218491"/>
    <lineage>
        <taxon>Bacteria</taxon>
        <taxon>Pseudomonadati</taxon>
        <taxon>Pseudomonadota</taxon>
        <taxon>Gammaproteobacteria</taxon>
        <taxon>Enterobacterales</taxon>
        <taxon>Pectobacteriaceae</taxon>
        <taxon>Pectobacterium</taxon>
    </lineage>
</organism>
<name>Q6D589_PECAS</name>
<evidence type="ECO:0000313" key="1">
    <source>
        <dbReference type="EMBL" id="CAG75053.1"/>
    </source>
</evidence>
<dbReference type="AlphaFoldDB" id="Q6D589"/>
<dbReference type="STRING" id="218491.ECA2151"/>
<sequence length="47" mass="5409">LVVVTHEIGFDRVVFVVEGKIVESGESWQVLNHPRHPRTINFLNKVL</sequence>
<dbReference type="EMBL" id="BX950851">
    <property type="protein sequence ID" value="CAG75053.1"/>
    <property type="molecule type" value="Genomic_DNA"/>
</dbReference>
<feature type="non-terminal residue" evidence="1">
    <location>
        <position position="1"/>
    </location>
</feature>
<dbReference type="KEGG" id="eca:ECA2151"/>
<keyword evidence="2" id="KW-1185">Reference proteome</keyword>
<proteinExistence type="predicted"/>
<keyword evidence="1" id="KW-0547">Nucleotide-binding</keyword>
<accession>Q6D589</accession>
<dbReference type="InterPro" id="IPR027417">
    <property type="entry name" value="P-loop_NTPase"/>
</dbReference>
<evidence type="ECO:0000313" key="2">
    <source>
        <dbReference type="Proteomes" id="UP000007966"/>
    </source>
</evidence>